<accession>A0A413ZWI2</accession>
<dbReference type="EMBL" id="QSHU01000046">
    <property type="protein sequence ID" value="RHC34102.1"/>
    <property type="molecule type" value="Genomic_DNA"/>
</dbReference>
<dbReference type="RefSeq" id="WP_118390443.1">
    <property type="nucleotide sequence ID" value="NZ_QSHU01000046.1"/>
</dbReference>
<organism evidence="1 2">
    <name type="scientific">Agathobacter rectalis</name>
    <dbReference type="NCBI Taxonomy" id="39491"/>
    <lineage>
        <taxon>Bacteria</taxon>
        <taxon>Bacillati</taxon>
        <taxon>Bacillota</taxon>
        <taxon>Clostridia</taxon>
        <taxon>Lachnospirales</taxon>
        <taxon>Lachnospiraceae</taxon>
        <taxon>Agathobacter</taxon>
    </lineage>
</organism>
<dbReference type="AlphaFoldDB" id="A0A413ZWI2"/>
<dbReference type="Proteomes" id="UP000286104">
    <property type="component" value="Unassembled WGS sequence"/>
</dbReference>
<sequence length="138" mass="16012">NIPAGRDLNNLPNNSNTGTTVGYQYDGLTEEDRFVQKVLQEHYDKVYKENLSHSDPMTYIESKYCDVTSPNFCSYMTEDQRSIAYRNEKRMLQTGGKYSAGFARYDYALRNYKDVYTGGSRSVGYVRNTDREKQYARS</sequence>
<evidence type="ECO:0000313" key="1">
    <source>
        <dbReference type="EMBL" id="RHC34102.1"/>
    </source>
</evidence>
<reference evidence="1 2" key="1">
    <citation type="submission" date="2018-08" db="EMBL/GenBank/DDBJ databases">
        <title>A genome reference for cultivated species of the human gut microbiota.</title>
        <authorList>
            <person name="Zou Y."/>
            <person name="Xue W."/>
            <person name="Luo G."/>
        </authorList>
    </citation>
    <scope>NUCLEOTIDE SEQUENCE [LARGE SCALE GENOMIC DNA]</scope>
    <source>
        <strain evidence="1 2">AM36-3AA</strain>
    </source>
</reference>
<proteinExistence type="predicted"/>
<protein>
    <submittedName>
        <fullName evidence="1">DUF4885 domain-containing protein</fullName>
    </submittedName>
</protein>
<gene>
    <name evidence="1" type="ORF">DW848_16460</name>
</gene>
<comment type="caution">
    <text evidence="1">The sequence shown here is derived from an EMBL/GenBank/DDBJ whole genome shotgun (WGS) entry which is preliminary data.</text>
</comment>
<feature type="non-terminal residue" evidence="1">
    <location>
        <position position="1"/>
    </location>
</feature>
<dbReference type="Pfam" id="PF16226">
    <property type="entry name" value="DUF4885"/>
    <property type="match status" value="1"/>
</dbReference>
<dbReference type="InterPro" id="IPR032617">
    <property type="entry name" value="DUF4885"/>
</dbReference>
<name>A0A413ZWI2_9FIRM</name>
<feature type="non-terminal residue" evidence="1">
    <location>
        <position position="138"/>
    </location>
</feature>
<evidence type="ECO:0000313" key="2">
    <source>
        <dbReference type="Proteomes" id="UP000286104"/>
    </source>
</evidence>